<dbReference type="AlphaFoldDB" id="A0AAV4WCI7"/>
<protein>
    <submittedName>
        <fullName evidence="1">Uncharacterized protein</fullName>
    </submittedName>
</protein>
<gene>
    <name evidence="1" type="ORF">CEXT_805521</name>
</gene>
<dbReference type="EMBL" id="BPLR01016016">
    <property type="protein sequence ID" value="GIY80517.1"/>
    <property type="molecule type" value="Genomic_DNA"/>
</dbReference>
<evidence type="ECO:0000313" key="1">
    <source>
        <dbReference type="EMBL" id="GIY80517.1"/>
    </source>
</evidence>
<keyword evidence="2" id="KW-1185">Reference proteome</keyword>
<reference evidence="1 2" key="1">
    <citation type="submission" date="2021-06" db="EMBL/GenBank/DDBJ databases">
        <title>Caerostris extrusa draft genome.</title>
        <authorList>
            <person name="Kono N."/>
            <person name="Arakawa K."/>
        </authorList>
    </citation>
    <scope>NUCLEOTIDE SEQUENCE [LARGE SCALE GENOMIC DNA]</scope>
</reference>
<evidence type="ECO:0000313" key="2">
    <source>
        <dbReference type="Proteomes" id="UP001054945"/>
    </source>
</evidence>
<accession>A0AAV4WCI7</accession>
<proteinExistence type="predicted"/>
<dbReference type="Proteomes" id="UP001054945">
    <property type="component" value="Unassembled WGS sequence"/>
</dbReference>
<organism evidence="1 2">
    <name type="scientific">Caerostris extrusa</name>
    <name type="common">Bark spider</name>
    <name type="synonym">Caerostris bankana</name>
    <dbReference type="NCBI Taxonomy" id="172846"/>
    <lineage>
        <taxon>Eukaryota</taxon>
        <taxon>Metazoa</taxon>
        <taxon>Ecdysozoa</taxon>
        <taxon>Arthropoda</taxon>
        <taxon>Chelicerata</taxon>
        <taxon>Arachnida</taxon>
        <taxon>Araneae</taxon>
        <taxon>Araneomorphae</taxon>
        <taxon>Entelegynae</taxon>
        <taxon>Araneoidea</taxon>
        <taxon>Araneidae</taxon>
        <taxon>Caerostris</taxon>
    </lineage>
</organism>
<comment type="caution">
    <text evidence="1">The sequence shown here is derived from an EMBL/GenBank/DDBJ whole genome shotgun (WGS) entry which is preliminary data.</text>
</comment>
<sequence length="153" mass="17472">MISSLEPTTDTSSSVLVFDPLGSLVAWTIIEAVAVRPHQAAFKSLHHNYHHGYHKPYLILHLYSRDILRLFFKDILDLSGVDDFDRRQPYQNSPPLTEEMLQQMIGIPSSSRIPKIIETVNYTSLSMMEESWNINKEAIQTILLEDLGKTSLC</sequence>
<name>A0AAV4WCI7_CAEEX</name>